<dbReference type="CDD" id="cd17779">
    <property type="entry name" value="CBS_archAMPK_gamma-repeat1"/>
    <property type="match status" value="1"/>
</dbReference>
<evidence type="ECO:0000259" key="3">
    <source>
        <dbReference type="PROSITE" id="PS51371"/>
    </source>
</evidence>
<dbReference type="HOGENOM" id="CLU_076812_0_0_2"/>
<keyword evidence="1 2" id="KW-0129">CBS domain</keyword>
<keyword evidence="5" id="KW-1185">Reference proteome</keyword>
<dbReference type="SMART" id="SM00116">
    <property type="entry name" value="CBS"/>
    <property type="match status" value="4"/>
</dbReference>
<dbReference type="SUPFAM" id="SSF54631">
    <property type="entry name" value="CBS-domain pair"/>
    <property type="match status" value="3"/>
</dbReference>
<feature type="domain" description="CBS" evidence="3">
    <location>
        <begin position="108"/>
        <end position="164"/>
    </location>
</feature>
<gene>
    <name evidence="4" type="ORF">Asulf_02178</name>
</gene>
<dbReference type="Proteomes" id="UP000013307">
    <property type="component" value="Chromosome"/>
</dbReference>
<sequence>MYKDYAGKPTREKKNSAKLKEGEIMDYCTKSVVTIPPTSTIMSAVKSMMKYNFRRMPIADPGTKRLEGIITVTDIINFFGGGQKYQIVQNRYDGNLMAAVNEEVEAIMEGDVISIDFTSSLEDAIELMLKKRVGGCPVVDRDNIILGIITEKDVLSYLSENGEIDGFVRNYMTKGVITASPDTTVEEAMKLMISRKMRRLPVIRDGIFVGLVTAREILRYFGSGEAFKMLITGDIKEALNQPLSHILSNENLRVYKEPLLVPPDERISDLVKLMKGSGYGVALVVNNGNLEGIITERDLIRFLYSKM</sequence>
<feature type="domain" description="CBS" evidence="3">
    <location>
        <begin position="254"/>
        <end position="307"/>
    </location>
</feature>
<dbReference type="RefSeq" id="WP_015591727.1">
    <property type="nucleotide sequence ID" value="NC_021169.1"/>
</dbReference>
<evidence type="ECO:0000313" key="4">
    <source>
        <dbReference type="EMBL" id="AGK62131.1"/>
    </source>
</evidence>
<dbReference type="Pfam" id="PF00571">
    <property type="entry name" value="CBS"/>
    <property type="match status" value="4"/>
</dbReference>
<dbReference type="eggNOG" id="arCOG00600">
    <property type="taxonomic scope" value="Archaea"/>
</dbReference>
<name>N0BNB7_9EURY</name>
<dbReference type="EMBL" id="CP005290">
    <property type="protein sequence ID" value="AGK62131.1"/>
    <property type="molecule type" value="Genomic_DNA"/>
</dbReference>
<feature type="domain" description="CBS" evidence="3">
    <location>
        <begin position="172"/>
        <end position="227"/>
    </location>
</feature>
<dbReference type="InterPro" id="IPR051257">
    <property type="entry name" value="Diverse_CBS-Domain"/>
</dbReference>
<dbReference type="GeneID" id="15393810"/>
<reference evidence="4 5" key="1">
    <citation type="journal article" date="2013" name="Genome Announc.">
        <title>Complete Genome Sequence of the Thermophilic and Facultatively Chemolithoautotrophic Sulfate Reducer Archaeoglobus sulfaticallidus Strain PM70-1T.</title>
        <authorList>
            <person name="Stokke R."/>
            <person name="Hocking W.P."/>
            <person name="Steinsbu B.O."/>
            <person name="Steen I.H."/>
        </authorList>
    </citation>
    <scope>NUCLEOTIDE SEQUENCE [LARGE SCALE GENOMIC DNA]</scope>
    <source>
        <strain evidence="4">PM70-1</strain>
    </source>
</reference>
<dbReference type="AlphaFoldDB" id="N0BNB7"/>
<evidence type="ECO:0000256" key="2">
    <source>
        <dbReference type="PROSITE-ProRule" id="PRU00703"/>
    </source>
</evidence>
<dbReference type="PROSITE" id="PS51371">
    <property type="entry name" value="CBS"/>
    <property type="match status" value="4"/>
</dbReference>
<feature type="domain" description="CBS" evidence="3">
    <location>
        <begin position="28"/>
        <end position="85"/>
    </location>
</feature>
<organism evidence="4 5">
    <name type="scientific">Archaeoglobus sulfaticallidus PM70-1</name>
    <dbReference type="NCBI Taxonomy" id="387631"/>
    <lineage>
        <taxon>Archaea</taxon>
        <taxon>Methanobacteriati</taxon>
        <taxon>Methanobacteriota</taxon>
        <taxon>Archaeoglobi</taxon>
        <taxon>Archaeoglobales</taxon>
        <taxon>Archaeoglobaceae</taxon>
        <taxon>Archaeoglobus</taxon>
    </lineage>
</organism>
<dbReference type="InterPro" id="IPR046342">
    <property type="entry name" value="CBS_dom_sf"/>
</dbReference>
<protein>
    <submittedName>
        <fullName evidence="4">CBS domain protein</fullName>
    </submittedName>
</protein>
<accession>N0BNB7</accession>
<evidence type="ECO:0000313" key="5">
    <source>
        <dbReference type="Proteomes" id="UP000013307"/>
    </source>
</evidence>
<dbReference type="InterPro" id="IPR000644">
    <property type="entry name" value="CBS_dom"/>
</dbReference>
<dbReference type="PANTHER" id="PTHR43080">
    <property type="entry name" value="CBS DOMAIN-CONTAINING PROTEIN CBSX3, MITOCHONDRIAL"/>
    <property type="match status" value="1"/>
</dbReference>
<proteinExistence type="predicted"/>
<evidence type="ECO:0000256" key="1">
    <source>
        <dbReference type="ARBA" id="ARBA00023122"/>
    </source>
</evidence>
<dbReference type="Gene3D" id="3.10.580.10">
    <property type="entry name" value="CBS-domain"/>
    <property type="match status" value="2"/>
</dbReference>
<dbReference type="PANTHER" id="PTHR43080:SF2">
    <property type="entry name" value="CBS DOMAIN-CONTAINING PROTEIN"/>
    <property type="match status" value="1"/>
</dbReference>
<dbReference type="STRING" id="387631.Asulf_02178"/>
<dbReference type="KEGG" id="ast:Asulf_02178"/>